<name>A0A2N1MJ86_9GLOM</name>
<dbReference type="PANTHER" id="PTHR33939">
    <property type="entry name" value="PROTEIN CBG22215"/>
    <property type="match status" value="1"/>
</dbReference>
<dbReference type="AlphaFoldDB" id="A0A2N1MJ86"/>
<dbReference type="GO" id="GO:0003676">
    <property type="term" value="F:nucleic acid binding"/>
    <property type="evidence" value="ECO:0007669"/>
    <property type="project" value="InterPro"/>
</dbReference>
<gene>
    <name evidence="1" type="ORF">RhiirC2_791426</name>
</gene>
<protein>
    <submittedName>
        <fullName evidence="1">Uncharacterized protein</fullName>
    </submittedName>
</protein>
<evidence type="ECO:0000313" key="2">
    <source>
        <dbReference type="Proteomes" id="UP000233469"/>
    </source>
</evidence>
<organism evidence="1 2">
    <name type="scientific">Rhizophagus irregularis</name>
    <dbReference type="NCBI Taxonomy" id="588596"/>
    <lineage>
        <taxon>Eukaryota</taxon>
        <taxon>Fungi</taxon>
        <taxon>Fungi incertae sedis</taxon>
        <taxon>Mucoromycota</taxon>
        <taxon>Glomeromycotina</taxon>
        <taxon>Glomeromycetes</taxon>
        <taxon>Glomerales</taxon>
        <taxon>Glomeraceae</taxon>
        <taxon>Rhizophagus</taxon>
    </lineage>
</organism>
<proteinExistence type="predicted"/>
<dbReference type="Proteomes" id="UP000233469">
    <property type="component" value="Unassembled WGS sequence"/>
</dbReference>
<dbReference type="Gene3D" id="3.30.420.10">
    <property type="entry name" value="Ribonuclease H-like superfamily/Ribonuclease H"/>
    <property type="match status" value="1"/>
</dbReference>
<comment type="caution">
    <text evidence="1">The sequence shown here is derived from an EMBL/GenBank/DDBJ whole genome shotgun (WGS) entry which is preliminary data.</text>
</comment>
<accession>A0A2N1MJ86</accession>
<reference evidence="1 2" key="1">
    <citation type="submission" date="2016-04" db="EMBL/GenBank/DDBJ databases">
        <title>Genome analyses suggest a sexual origin of heterokaryosis in a supposedly ancient asexual fungus.</title>
        <authorList>
            <person name="Ropars J."/>
            <person name="Sedzielewska K."/>
            <person name="Noel J."/>
            <person name="Charron P."/>
            <person name="Farinelli L."/>
            <person name="Marton T."/>
            <person name="Kruger M."/>
            <person name="Pelin A."/>
            <person name="Brachmann A."/>
            <person name="Corradi N."/>
        </authorList>
    </citation>
    <scope>NUCLEOTIDE SEQUENCE [LARGE SCALE GENOMIC DNA]</scope>
    <source>
        <strain evidence="1 2">C2</strain>
    </source>
</reference>
<dbReference type="PANTHER" id="PTHR33939:SF1">
    <property type="entry name" value="DUF4371 DOMAIN-CONTAINING PROTEIN"/>
    <property type="match status" value="1"/>
</dbReference>
<dbReference type="EMBL" id="LLXL01002135">
    <property type="protein sequence ID" value="PKK61693.1"/>
    <property type="molecule type" value="Genomic_DNA"/>
</dbReference>
<evidence type="ECO:0000313" key="1">
    <source>
        <dbReference type="EMBL" id="PKK61693.1"/>
    </source>
</evidence>
<dbReference type="InterPro" id="IPR036397">
    <property type="entry name" value="RNaseH_sf"/>
</dbReference>
<sequence length="131" mass="15063">MNYHGNFNAEIFENFFSTLCKTLYENYRPVSIYMNGTSCHKKRVKTISSSNAKKQNLIDWLNAHEISFSKQYEHEVSFTPPYHCKLQPIEGVWVVKGEVARSGPHPNLLSIRNTLLDAFKKKVTSQVIIGL</sequence>
<reference evidence="1 2" key="2">
    <citation type="submission" date="2017-10" db="EMBL/GenBank/DDBJ databases">
        <title>Extensive intraspecific genome diversity in a model arbuscular mycorrhizal fungus.</title>
        <authorList>
            <person name="Chen E.C.H."/>
            <person name="Morin E."/>
            <person name="Baudet D."/>
            <person name="Noel J."/>
            <person name="Ndikumana S."/>
            <person name="Charron P."/>
            <person name="St-Onge C."/>
            <person name="Giorgi J."/>
            <person name="Grigoriev I.V."/>
            <person name="Roux C."/>
            <person name="Martin F.M."/>
            <person name="Corradi N."/>
        </authorList>
    </citation>
    <scope>NUCLEOTIDE SEQUENCE [LARGE SCALE GENOMIC DNA]</scope>
    <source>
        <strain evidence="1 2">C2</strain>
    </source>
</reference>